<dbReference type="SUPFAM" id="SSF81891">
    <property type="entry name" value="Poly A polymerase C-terminal region-like"/>
    <property type="match status" value="1"/>
</dbReference>
<organism evidence="13">
    <name type="scientific">Caenorhabditis remanei</name>
    <name type="common">Caenorhabditis vulgaris</name>
    <dbReference type="NCBI Taxonomy" id="31234"/>
    <lineage>
        <taxon>Eukaryota</taxon>
        <taxon>Metazoa</taxon>
        <taxon>Ecdysozoa</taxon>
        <taxon>Nematoda</taxon>
        <taxon>Chromadorea</taxon>
        <taxon>Rhabditida</taxon>
        <taxon>Rhabditina</taxon>
        <taxon>Rhabditomorpha</taxon>
        <taxon>Rhabditoidea</taxon>
        <taxon>Rhabditidae</taxon>
        <taxon>Peloderinae</taxon>
        <taxon>Caenorhabditis</taxon>
    </lineage>
</organism>
<gene>
    <name evidence="12" type="ORF">CRE_05412</name>
</gene>
<dbReference type="AlphaFoldDB" id="E3M0F4"/>
<dbReference type="GO" id="GO:0016779">
    <property type="term" value="F:nucleotidyltransferase activity"/>
    <property type="evidence" value="ECO:0007669"/>
    <property type="project" value="UniProtKB-KW"/>
</dbReference>
<dbReference type="PANTHER" id="PTHR46173:SF1">
    <property type="entry name" value="CCA TRNA NUCLEOTIDYLTRANSFERASE 1, MITOCHONDRIAL"/>
    <property type="match status" value="1"/>
</dbReference>
<dbReference type="GO" id="GO:0000049">
    <property type="term" value="F:tRNA binding"/>
    <property type="evidence" value="ECO:0007669"/>
    <property type="project" value="TreeGrafter"/>
</dbReference>
<evidence type="ECO:0008006" key="14">
    <source>
        <dbReference type="Google" id="ProtNLM"/>
    </source>
</evidence>
<evidence type="ECO:0000256" key="7">
    <source>
        <dbReference type="ARBA" id="ARBA00022741"/>
    </source>
</evidence>
<keyword evidence="7" id="KW-0547">Nucleotide-binding</keyword>
<dbReference type="eggNOG" id="KOG2159">
    <property type="taxonomic scope" value="Eukaryota"/>
</dbReference>
<dbReference type="GO" id="GO:0000166">
    <property type="term" value="F:nucleotide binding"/>
    <property type="evidence" value="ECO:0007669"/>
    <property type="project" value="UniProtKB-KW"/>
</dbReference>
<evidence type="ECO:0000259" key="11">
    <source>
        <dbReference type="Pfam" id="PF12627"/>
    </source>
</evidence>
<evidence type="ECO:0000256" key="3">
    <source>
        <dbReference type="ARBA" id="ARBA00022679"/>
    </source>
</evidence>
<dbReference type="InterPro" id="IPR043519">
    <property type="entry name" value="NT_sf"/>
</dbReference>
<evidence type="ECO:0000259" key="10">
    <source>
        <dbReference type="Pfam" id="PF01743"/>
    </source>
</evidence>
<evidence type="ECO:0000256" key="9">
    <source>
        <dbReference type="RuleBase" id="RU003953"/>
    </source>
</evidence>
<reference evidence="12" key="1">
    <citation type="submission" date="2007-07" db="EMBL/GenBank/DDBJ databases">
        <title>PCAP assembly of the Caenorhabditis remanei genome.</title>
        <authorList>
            <consortium name="The Caenorhabditis remanei Sequencing Consortium"/>
            <person name="Wilson R.K."/>
        </authorList>
    </citation>
    <scope>NUCLEOTIDE SEQUENCE [LARGE SCALE GENOMIC DNA]</scope>
    <source>
        <strain evidence="12">PB4641</strain>
    </source>
</reference>
<dbReference type="GO" id="GO:0046872">
    <property type="term" value="F:metal ion binding"/>
    <property type="evidence" value="ECO:0007669"/>
    <property type="project" value="UniProtKB-KW"/>
</dbReference>
<dbReference type="FunCoup" id="E3M0F4">
    <property type="interactions" value="2826"/>
</dbReference>
<dbReference type="InterPro" id="IPR050264">
    <property type="entry name" value="Bact_CCA-adding_enz_type3_sf"/>
</dbReference>
<dbReference type="GO" id="GO:1990180">
    <property type="term" value="P:mitochondrial tRNA 3'-end processing"/>
    <property type="evidence" value="ECO:0007669"/>
    <property type="project" value="TreeGrafter"/>
</dbReference>
<dbReference type="OrthoDB" id="445712at2759"/>
<dbReference type="GO" id="GO:0005739">
    <property type="term" value="C:mitochondrion"/>
    <property type="evidence" value="ECO:0007669"/>
    <property type="project" value="TreeGrafter"/>
</dbReference>
<comment type="similarity">
    <text evidence="2 9">Belongs to the tRNA nucleotidyltransferase/poly(A) polymerase family.</text>
</comment>
<dbReference type="InterPro" id="IPR032828">
    <property type="entry name" value="PolyA_RNA-bd"/>
</dbReference>
<keyword evidence="4" id="KW-0819">tRNA processing</keyword>
<dbReference type="SUPFAM" id="SSF81301">
    <property type="entry name" value="Nucleotidyltransferase"/>
    <property type="match status" value="1"/>
</dbReference>
<dbReference type="Proteomes" id="UP000008281">
    <property type="component" value="Unassembled WGS sequence"/>
</dbReference>
<sequence>MKFRSQVSLIFSQTIRRYSSSKLKTPAYKMESIEPRLLKIDNEDFRALFTPQLLKLRDLFAKRNYEIRIAGGAVRDLLMNIHPADVDFASTATPTQMKEMFEEENIRMLHKRGEEHGTITCRIDEAENFEITTLRIDVVCDGRRAEVKYTTDWQQDANRRDLTINSLFLDLHGNVVDYFGGIADIESRRVAFVGDARQRIQEDYLRILRYESQQFLIGSNSFRYFRFFGRISNTPEHEADTIQAIIDNKDGMAGISAERIWTELKKIVVGRMADIVVKSMIEQCQLQKYLGLPENCNLNRFQKVFTRFPKCVEPMTMIACLCEEEEQIALFHKITKLSNDERLLGEFILRERNAAIENLDNNDWWIDRIVELEVRPGHENQLDRLRLRLVQLARSVLADEERIQMIEKFVAPQFPITAQDLIDLQKVRRGPHVRNVLFYLLDLWKASRFTETRETLLEHAGDADIPDLSKDKKSKSPKR</sequence>
<keyword evidence="13" id="KW-1185">Reference proteome</keyword>
<dbReference type="Pfam" id="PF01743">
    <property type="entry name" value="PolyA_pol"/>
    <property type="match status" value="1"/>
</dbReference>
<dbReference type="EMBL" id="DS268420">
    <property type="protein sequence ID" value="EFO87749.1"/>
    <property type="molecule type" value="Genomic_DNA"/>
</dbReference>
<dbReference type="STRING" id="31234.E3M0F4"/>
<dbReference type="Pfam" id="PF12627">
    <property type="entry name" value="PolyA_pol_RNAbd"/>
    <property type="match status" value="1"/>
</dbReference>
<keyword evidence="3 9" id="KW-0808">Transferase</keyword>
<evidence type="ECO:0000313" key="13">
    <source>
        <dbReference type="Proteomes" id="UP000008281"/>
    </source>
</evidence>
<protein>
    <recommendedName>
        <fullName evidence="14">Poly A polymerase head domain-containing protein</fullName>
    </recommendedName>
</protein>
<evidence type="ECO:0000256" key="5">
    <source>
        <dbReference type="ARBA" id="ARBA00022695"/>
    </source>
</evidence>
<name>E3M0F4_CAERE</name>
<dbReference type="CDD" id="cd05398">
    <property type="entry name" value="NT_ClassII-CCAase"/>
    <property type="match status" value="1"/>
</dbReference>
<feature type="domain" description="Poly A polymerase head" evidence="10">
    <location>
        <begin position="68"/>
        <end position="190"/>
    </location>
</feature>
<dbReference type="OMA" id="NENIEWW"/>
<evidence type="ECO:0000256" key="6">
    <source>
        <dbReference type="ARBA" id="ARBA00022723"/>
    </source>
</evidence>
<dbReference type="Gene3D" id="3.30.460.10">
    <property type="entry name" value="Beta Polymerase, domain 2"/>
    <property type="match status" value="1"/>
</dbReference>
<keyword evidence="5" id="KW-0548">Nucleotidyltransferase</keyword>
<dbReference type="GO" id="GO:0001680">
    <property type="term" value="P:tRNA 3'-terminal CCA addition"/>
    <property type="evidence" value="ECO:0007669"/>
    <property type="project" value="TreeGrafter"/>
</dbReference>
<dbReference type="InterPro" id="IPR002646">
    <property type="entry name" value="PolA_pol_head_dom"/>
</dbReference>
<evidence type="ECO:0000256" key="8">
    <source>
        <dbReference type="ARBA" id="ARBA00022842"/>
    </source>
</evidence>
<keyword evidence="6" id="KW-0479">Metal-binding</keyword>
<keyword evidence="9" id="KW-0694">RNA-binding</keyword>
<dbReference type="InParanoid" id="E3M0F4"/>
<dbReference type="PANTHER" id="PTHR46173">
    <property type="entry name" value="CCA TRNA NUCLEOTIDYLTRANSFERASE 1, MITOCHONDRIAL"/>
    <property type="match status" value="1"/>
</dbReference>
<accession>E3M0F4</accession>
<dbReference type="Gene3D" id="1.10.3090.10">
    <property type="entry name" value="cca-adding enzyme, domain 2"/>
    <property type="match status" value="2"/>
</dbReference>
<evidence type="ECO:0000256" key="1">
    <source>
        <dbReference type="ARBA" id="ARBA00001946"/>
    </source>
</evidence>
<evidence type="ECO:0000256" key="4">
    <source>
        <dbReference type="ARBA" id="ARBA00022694"/>
    </source>
</evidence>
<dbReference type="HOGENOM" id="CLU_015961_2_0_1"/>
<comment type="cofactor">
    <cofactor evidence="1">
        <name>Mg(2+)</name>
        <dbReference type="ChEBI" id="CHEBI:18420"/>
    </cofactor>
</comment>
<feature type="domain" description="tRNA nucleotidyltransferase/poly(A) polymerase RNA and SrmB- binding" evidence="11">
    <location>
        <begin position="238"/>
        <end position="282"/>
    </location>
</feature>
<proteinExistence type="inferred from homology"/>
<evidence type="ECO:0000313" key="12">
    <source>
        <dbReference type="EMBL" id="EFO87749.1"/>
    </source>
</evidence>
<evidence type="ECO:0000256" key="2">
    <source>
        <dbReference type="ARBA" id="ARBA00007265"/>
    </source>
</evidence>
<keyword evidence="8" id="KW-0460">Magnesium</keyword>